<dbReference type="EMBL" id="CM001439">
    <property type="protein sequence ID" value="EHR50856.1"/>
    <property type="molecule type" value="Genomic_DNA"/>
</dbReference>
<keyword evidence="2" id="KW-1185">Reference proteome</keyword>
<sequence>MTTAHFDEPAQRVAEQLAAVVIAALRPDTAPLETGPDPDVMGAAVQRIGGELLALMQQLEPDPELSADSSIARAAHLAAQITLSGKPHFAWPD</sequence>
<organism evidence="1 2">
    <name type="scientific">Saccharomonospora marina XMU15</name>
    <dbReference type="NCBI Taxonomy" id="882083"/>
    <lineage>
        <taxon>Bacteria</taxon>
        <taxon>Bacillati</taxon>
        <taxon>Actinomycetota</taxon>
        <taxon>Actinomycetes</taxon>
        <taxon>Pseudonocardiales</taxon>
        <taxon>Pseudonocardiaceae</taxon>
        <taxon>Saccharomonospora</taxon>
    </lineage>
</organism>
<name>H5X0R0_9PSEU</name>
<evidence type="ECO:0000313" key="1">
    <source>
        <dbReference type="EMBL" id="EHR50856.1"/>
    </source>
</evidence>
<protein>
    <submittedName>
        <fullName evidence="1">Uncharacterized protein</fullName>
    </submittedName>
</protein>
<gene>
    <name evidence="1" type="ORF">SacmaDRAFT_2614</name>
</gene>
<proteinExistence type="predicted"/>
<dbReference type="HOGENOM" id="CLU_2303965_0_0_11"/>
<dbReference type="RefSeq" id="WP_009154241.1">
    <property type="nucleotide sequence ID" value="NZ_CM001439.1"/>
</dbReference>
<reference evidence="1 2" key="1">
    <citation type="journal article" date="2012" name="Stand. Genomic Sci.">
        <title>Genome sequence of the ocean sediment bacterium Saccharomonospora marina type strain (XMU15(T)).</title>
        <authorList>
            <person name="Klenk H.P."/>
            <person name="Lu M."/>
            <person name="Lucas S."/>
            <person name="Lapidus A."/>
            <person name="Copeland A."/>
            <person name="Pitluck S."/>
            <person name="Goodwin L.A."/>
            <person name="Han C."/>
            <person name="Tapia R."/>
            <person name="Brambilla E.M."/>
            <person name="Potter G."/>
            <person name="Land M."/>
            <person name="Ivanova N."/>
            <person name="Rohde M."/>
            <person name="Goker M."/>
            <person name="Detter J.C."/>
            <person name="Li W.J."/>
            <person name="Kyrpides N.C."/>
            <person name="Woyke T."/>
        </authorList>
    </citation>
    <scope>NUCLEOTIDE SEQUENCE [LARGE SCALE GENOMIC DNA]</scope>
    <source>
        <strain evidence="1 2">XMU15</strain>
    </source>
</reference>
<dbReference type="Proteomes" id="UP000004926">
    <property type="component" value="Chromosome"/>
</dbReference>
<accession>H5X0R0</accession>
<dbReference type="AlphaFoldDB" id="H5X0R0"/>
<evidence type="ECO:0000313" key="2">
    <source>
        <dbReference type="Proteomes" id="UP000004926"/>
    </source>
</evidence>